<accession>A0A381EEM2</accession>
<protein>
    <recommendedName>
        <fullName evidence="8">Cytidylate kinase</fullName>
        <shortName evidence="8">CK</shortName>
        <ecNumber evidence="8">2.7.4.25</ecNumber>
    </recommendedName>
    <alternativeName>
        <fullName evidence="8">Cytidine monophosphate kinase</fullName>
        <shortName evidence="8">CMP kinase</shortName>
    </alternativeName>
</protein>
<dbReference type="Proteomes" id="UP000254572">
    <property type="component" value="Unassembled WGS sequence"/>
</dbReference>
<dbReference type="SUPFAM" id="SSF52540">
    <property type="entry name" value="P-loop containing nucleoside triphosphate hydrolases"/>
    <property type="match status" value="1"/>
</dbReference>
<keyword evidence="5 8" id="KW-0067">ATP-binding</keyword>
<comment type="catalytic activity">
    <reaction evidence="7 8">
        <text>CMP + ATP = CDP + ADP</text>
        <dbReference type="Rhea" id="RHEA:11600"/>
        <dbReference type="ChEBI" id="CHEBI:30616"/>
        <dbReference type="ChEBI" id="CHEBI:58069"/>
        <dbReference type="ChEBI" id="CHEBI:60377"/>
        <dbReference type="ChEBI" id="CHEBI:456216"/>
        <dbReference type="EC" id="2.7.4.25"/>
    </reaction>
</comment>
<evidence type="ECO:0000313" key="11">
    <source>
        <dbReference type="Proteomes" id="UP000254572"/>
    </source>
</evidence>
<dbReference type="GO" id="GO:0005524">
    <property type="term" value="F:ATP binding"/>
    <property type="evidence" value="ECO:0007669"/>
    <property type="project" value="UniProtKB-UniRule"/>
</dbReference>
<keyword evidence="11" id="KW-1185">Reference proteome</keyword>
<organism evidence="10 11">
    <name type="scientific">Cardiobacterium valvarum</name>
    <dbReference type="NCBI Taxonomy" id="194702"/>
    <lineage>
        <taxon>Bacteria</taxon>
        <taxon>Pseudomonadati</taxon>
        <taxon>Pseudomonadota</taxon>
        <taxon>Gammaproteobacteria</taxon>
        <taxon>Cardiobacteriales</taxon>
        <taxon>Cardiobacteriaceae</taxon>
        <taxon>Cardiobacterium</taxon>
    </lineage>
</organism>
<comment type="subcellular location">
    <subcellularLocation>
        <location evidence="8">Cytoplasm</location>
    </subcellularLocation>
</comment>
<name>A0A381EEM2_9GAMM</name>
<dbReference type="HAMAP" id="MF_00238">
    <property type="entry name" value="Cytidyl_kinase_type1"/>
    <property type="match status" value="1"/>
</dbReference>
<dbReference type="GO" id="GO:0036430">
    <property type="term" value="F:CMP kinase activity"/>
    <property type="evidence" value="ECO:0007669"/>
    <property type="project" value="RHEA"/>
</dbReference>
<dbReference type="AlphaFoldDB" id="A0A381EEM2"/>
<comment type="similarity">
    <text evidence="1 8">Belongs to the cytidylate kinase family. Type 1 subfamily.</text>
</comment>
<evidence type="ECO:0000313" key="10">
    <source>
        <dbReference type="EMBL" id="SUX25484.1"/>
    </source>
</evidence>
<evidence type="ECO:0000256" key="8">
    <source>
        <dbReference type="HAMAP-Rule" id="MF_00238"/>
    </source>
</evidence>
<evidence type="ECO:0000256" key="5">
    <source>
        <dbReference type="ARBA" id="ARBA00022840"/>
    </source>
</evidence>
<dbReference type="OrthoDB" id="9807434at2"/>
<dbReference type="GO" id="GO:0036431">
    <property type="term" value="F:dCMP kinase activity"/>
    <property type="evidence" value="ECO:0007669"/>
    <property type="project" value="InterPro"/>
</dbReference>
<dbReference type="EMBL" id="UFUW01000001">
    <property type="protein sequence ID" value="SUX25484.1"/>
    <property type="molecule type" value="Genomic_DNA"/>
</dbReference>
<keyword evidence="4 8" id="KW-0418">Kinase</keyword>
<dbReference type="Pfam" id="PF02224">
    <property type="entry name" value="Cytidylate_kin"/>
    <property type="match status" value="1"/>
</dbReference>
<dbReference type="RefSeq" id="WP_115612538.1">
    <property type="nucleotide sequence ID" value="NZ_JBHLZC010000001.1"/>
</dbReference>
<evidence type="ECO:0000256" key="3">
    <source>
        <dbReference type="ARBA" id="ARBA00022741"/>
    </source>
</evidence>
<dbReference type="InterPro" id="IPR011994">
    <property type="entry name" value="Cytidylate_kinase_dom"/>
</dbReference>
<feature type="domain" description="Cytidylate kinase" evidence="9">
    <location>
        <begin position="5"/>
        <end position="217"/>
    </location>
</feature>
<evidence type="ECO:0000256" key="6">
    <source>
        <dbReference type="ARBA" id="ARBA00047615"/>
    </source>
</evidence>
<reference evidence="10 11" key="1">
    <citation type="submission" date="2018-06" db="EMBL/GenBank/DDBJ databases">
        <authorList>
            <consortium name="Pathogen Informatics"/>
            <person name="Doyle S."/>
        </authorList>
    </citation>
    <scope>NUCLEOTIDE SEQUENCE [LARGE SCALE GENOMIC DNA]</scope>
    <source>
        <strain evidence="10 11">NCTC13294</strain>
    </source>
</reference>
<gene>
    <name evidence="8 10" type="primary">cmk</name>
    <name evidence="10" type="ORF">NCTC13294_02453</name>
</gene>
<dbReference type="GO" id="GO:0005737">
    <property type="term" value="C:cytoplasm"/>
    <property type="evidence" value="ECO:0007669"/>
    <property type="project" value="UniProtKB-SubCell"/>
</dbReference>
<evidence type="ECO:0000256" key="7">
    <source>
        <dbReference type="ARBA" id="ARBA00048478"/>
    </source>
</evidence>
<keyword evidence="8" id="KW-0963">Cytoplasm</keyword>
<proteinExistence type="inferred from homology"/>
<dbReference type="EC" id="2.7.4.25" evidence="8"/>
<comment type="catalytic activity">
    <reaction evidence="6 8">
        <text>dCMP + ATP = dCDP + ADP</text>
        <dbReference type="Rhea" id="RHEA:25094"/>
        <dbReference type="ChEBI" id="CHEBI:30616"/>
        <dbReference type="ChEBI" id="CHEBI:57566"/>
        <dbReference type="ChEBI" id="CHEBI:58593"/>
        <dbReference type="ChEBI" id="CHEBI:456216"/>
        <dbReference type="EC" id="2.7.4.25"/>
    </reaction>
</comment>
<evidence type="ECO:0000259" key="9">
    <source>
        <dbReference type="Pfam" id="PF02224"/>
    </source>
</evidence>
<keyword evidence="3 8" id="KW-0547">Nucleotide-binding</keyword>
<dbReference type="Gene3D" id="3.40.50.300">
    <property type="entry name" value="P-loop containing nucleotide triphosphate hydrolases"/>
    <property type="match status" value="1"/>
</dbReference>
<dbReference type="InterPro" id="IPR027417">
    <property type="entry name" value="P-loop_NTPase"/>
</dbReference>
<evidence type="ECO:0000256" key="1">
    <source>
        <dbReference type="ARBA" id="ARBA00009427"/>
    </source>
</evidence>
<dbReference type="InterPro" id="IPR003136">
    <property type="entry name" value="Cytidylate_kin"/>
</dbReference>
<dbReference type="NCBIfam" id="TIGR00017">
    <property type="entry name" value="cmk"/>
    <property type="match status" value="1"/>
</dbReference>
<evidence type="ECO:0000256" key="2">
    <source>
        <dbReference type="ARBA" id="ARBA00022679"/>
    </source>
</evidence>
<feature type="binding site" evidence="8">
    <location>
        <begin position="9"/>
        <end position="17"/>
    </location>
    <ligand>
        <name>ATP</name>
        <dbReference type="ChEBI" id="CHEBI:30616"/>
    </ligand>
</feature>
<keyword evidence="2 8" id="KW-0808">Transferase</keyword>
<sequence length="224" mass="24227">MRKVITVDGPSGVGKGTLCQNLARELGWAYLDSGALYRLLALRALAVGKADAAAAEIAALTTDLQIDFRLDADGCTVLLNGEPVGNELRSERCGNAASKIAAYPEVRTALLDYQRHFAGEAPLVADGRDMGTIVFPTAPLKFFLTASSEIRAERRHKQLLAKGECVNVRDIYAELAERDKRDQTRSVAPLKPASDAVIIDTGKLSIQDVHQQVSKEIAARFSFS</sequence>
<dbReference type="CDD" id="cd02020">
    <property type="entry name" value="CMPK"/>
    <property type="match status" value="1"/>
</dbReference>
<dbReference type="GO" id="GO:0006220">
    <property type="term" value="P:pyrimidine nucleotide metabolic process"/>
    <property type="evidence" value="ECO:0007669"/>
    <property type="project" value="UniProtKB-UniRule"/>
</dbReference>
<evidence type="ECO:0000256" key="4">
    <source>
        <dbReference type="ARBA" id="ARBA00022777"/>
    </source>
</evidence>